<gene>
    <name evidence="8" type="ORF">PCHCB_000451300</name>
</gene>
<evidence type="ECO:0000313" key="8">
    <source>
        <dbReference type="EMBL" id="SCN63051.1"/>
    </source>
</evidence>
<evidence type="ECO:0000256" key="2">
    <source>
        <dbReference type="ARBA" id="ARBA00012489"/>
    </source>
</evidence>
<feature type="region of interest" description="Disordered" evidence="5">
    <location>
        <begin position="4361"/>
        <end position="4394"/>
    </location>
</feature>
<feature type="compositionally biased region" description="Basic and acidic residues" evidence="5">
    <location>
        <begin position="4221"/>
        <end position="4237"/>
    </location>
</feature>
<feature type="region of interest" description="Disordered" evidence="5">
    <location>
        <begin position="4644"/>
        <end position="4671"/>
    </location>
</feature>
<dbReference type="EC" id="3.4.22.49" evidence="2"/>
<feature type="region of interest" description="Disordered" evidence="5">
    <location>
        <begin position="4287"/>
        <end position="4309"/>
    </location>
</feature>
<dbReference type="InterPro" id="IPR005314">
    <property type="entry name" value="Peptidase_C50"/>
</dbReference>
<dbReference type="GO" id="GO:0051307">
    <property type="term" value="P:meiotic chromosome separation"/>
    <property type="evidence" value="ECO:0007669"/>
    <property type="project" value="TreeGrafter"/>
</dbReference>
<evidence type="ECO:0000256" key="3">
    <source>
        <dbReference type="ARBA" id="ARBA00022801"/>
    </source>
</evidence>
<feature type="transmembrane region" description="Helical" evidence="6">
    <location>
        <begin position="93"/>
        <end position="111"/>
    </location>
</feature>
<name>A0A1D3S3J9_PLACU</name>
<feature type="region of interest" description="Disordered" evidence="5">
    <location>
        <begin position="4208"/>
        <end position="4258"/>
    </location>
</feature>
<keyword evidence="4" id="KW-0159">Chromosome partition</keyword>
<sequence length="5490" mass="653125">MIKEELNLHGRLEKLISHVLKNIDNEPYKFGDNVNKNVYAPFYEIYGKESHIEKLSYNEILEKHKDKKNIHKYLFYMFEYVHNKINISHNIKYVNFLYLILRYITYFWMFLSNNDKLALVFYYHFKLAELLFNLKILKFSYFLNIYGIQIFFNIKAKLNIQFLTKDISEETASSLIKVVISNLNKIILSENKNLINIFEKNNFIKSTKTSVISNIDNNKEINNNDGSKINKITQGDDSSNMQADSSLYNYIWISYFDESDKNILNENRYNIHNIEKNGKISNNKKAYSLILKHDNIKNKSNNIFGSNALSINSAYNIFLNFVQLFFKITFYDIDTFLPCLNIFNLDNFLIYFHIYEILSYLEILEKKNTTNEVLKGTQIVPEKSDKDVGNAYNCLCPKLVGEDKKDNLVNDCIFLNVNKNTKKILWSIMFDELRKAFCSNAKNVNYTLKIFKLTFSFFLFDDNHTLKYTSSIDLSEEFVKKKEYNFTFISQIYFKEVLNFAISFINSLRYSKSIAYEVVYKSISYVFYMVSKLICNSNNDKKQYILVNNESNLSLIYLISCVYKYYKKLYIDKNELENGGENNTNKGSMNKSGNHGIVINKESIDKKNMNKKEYTNIDHKNKLKYSFVLLEKVYQKIQECLYISLTIDEFVQEQTKNNIPSIDEHIRKGSKYIFPGDYINVCNLYACFIIKLNKINMFYSNLDIIKILMEKDKNIYRKYIYTINKNNENFIRFFSFLLNIHYEENQNDLVLKKYIANLKGPKKYKSKKLIKIMKPYHSPLKYIILKDEIHEDEEKKKKHKIEKTKNRKRSGNEEGYISKCEQNQSRFNTSIKSEITLKNVSNKHNYRSSLFQNNEDDLYKENRPFTDKIERDKNDLFRKCSYKTNRGDTYSDSNNSDDNKKTSSESSSDASILNENIYSSENFDNMEENVKYKSDMLLLENSLFRIDKNILKKINIDFLNVCHSIILSVKRCIIISDSIYDYFKKYEEYDPTFNIYICKNIFSNFLKVNFLNISIFSYVCVKFGYDDILKQMCNSSIIFLSYSIFEKYINFVLNQDVEKLKKHKNILHFSTNKLRKTEKNSIVKGKGVDNKSTDNSDGTKTTSSATSSIYSHLYLEDIYEILKDRDNYSCEDMFLSDKDEFTETLYLNALLFVINVISIWEMYLEIPIEVLNKMKYTFFELFYNTTIKIIQFIKKRNGYYFILNILKFVYFKFISLPFNPINTYTSIKLYDFYEFIINENSPPIQNIDNHPFDDEKININSVSPMKFLKNTSNYESRDEFTSNVRDNKQFSIRKTTCPSNLYTDEINKNKYDITNFNNLSVSNKKKRISMGGLVPVFLNNEDSETEKEKEKKKKRKTNNDYLFYNSNIDNEPEKLSITPSKINVLFNNNENLFTSVNKNDQQNYYENYNEIIPRRSNYKNDKNANEQFSFIDDSLMHVTPRNDFSNYADEDKEDQACNNINNEKNSTSIYRNTYLNNYYIPHIDLLFIILDMIIYYYFDKRKYKKIILIVNNLFNNIIRKCDYNTKEYLRSSISYIYNYYQQMNICNNKINPHCCMVIKHLLSIYTKAKICLLNKKIKKHLSYVKEKSTDDESMKLNYNEFYINFINHNYWKYIFYFDNISKGDYHFYNNEQSDNKTNTHTHAKMEMINNLLSIHINTLLFAILYDNLSKYVTHNFIFFFKFLTFFYNKVCIDILNLIKSSHNLEFFNIYNFENNITYPNQNEHILNKLRSYLYKDIGVVRGSNVDTTPSKIQDIDKTVGKNDRKKNKHIILMDIDELLITYVHINFIFSRYCCYVMFFKNIYAQKYEIIFKRNATNDYFTKFKNNRDFFDFFEFKGQEKGNDKKCVDNKYEDSKYSYEINEKTKPTPSIKFNNNSENDAIAYFHDTFLNENEGISNSDNTNDSKSTSISVEYKNVSKDLDYVFLEFILEIIGCIDIYDIYKKILNNCYYVIKAEIFYNYIYNNIESLKRFSYLNNVYHLYKLYYYIFVWPNSGKIHNNNSICKNSDATFSVETNGMRRKQNTKRHQIKENNDIFYIFDLNNVLREKFSKKYIKLMNESDSNLDCTTDHEWSSDNTSLIDENKDVGKYKKILDNDKASRNLSKAINKDENFDDEKDYFLCGIYNFKLKLYHPNYNEMEKYAGNIKKDDIFSTLLIINKNYLLSLKKIYTKINKYVYNYILSLYYIILYFYFDDHIIIKKKLSIYYIINMFQKKYKLFYSKLFDRENDLPLFNQTAHTPNYPSSSSGSSFFNSSSDSSASESINQAAHSYDNMLDNREIKPNDKKSDSEMFFKLFKVKDLKKNIYLIFEIFNNIYDEYYGDIYNNSNIANHIVTKIDIEIIAYFGEIYQITYMYKMHKYCIHLLLLCIIFTSKIWLVYIFSEKNAYNQFDKDGNDYKKYFGLYYHDQDEEKRKINSNENNINMKKRKSKYDRNSIINMHIDNTNTKDKKNEDTLTNKRTYLLDIVYKKITENMNDNNIKEIYNNLHNYMQQLIMCTSLFYITFICFENLYKNKWNLFFLNSANILYLYYVDFSEYVKRFCKKHCADQMHVSNLFIDNFHLDLINLKFEAYTKSNSYKTMLKRRKEKKIQDLGLNSKYTDTTNGKYSKESNTTMKYHNKDMPQLYDGKFNDQGNESRCMYTQNEREKMSNNMMAWYHENETANKYNNNLNKKNTNSEGDDNTYSKYLFLDYYDNNGIKGCIKSLKIIEQKYQDNLMEFVQNNICLYFNIIKYLYKKKKKYLSLPIYSNSHIISIISMMKFSMVNYFTMFNVSCTFMSLTFERPVYEFDGESIDKFKDVKKKKKKNYSKKNTNNNSSCNMLKSMKKLYCNMFLNKDIFSKIKFINTYYKKLSKILYKINNFFLSYDYLKKGVLFVCSLIYYPEIIHNYYLLSNVILISGKERIELLTQEEMFFENLNNDLTIYGKNNNINQDIESGCDENEREITNIEDLKTYEDQDFYNINYNKTPINTYLTKKNVYEYKNLLTRFFDYLKFLLKNPDHMNIFSIKYKREILHIYSLFVFKKRQANHYIGSTKKLSKTRKNDYVSEKSVDNFNIIDKDETNNEKLGKKAHTHSEKPKENQEDKQIGNTEKLNNTYTDNNYNVKGNNFDENILKCFNNCKDKKKEKQTFFNFFWENLFLMNNNDTDLFNTLIEEDNIEHIVSTYAFKDINKLKIKNIEKGCIYFNNNFGKNGPQRAISNHKGHNDKMRKVDNAKPRKYEETDKKDEDDCYYFSDFIASDRSFKLNDISVLNYLYLNYEFDKNITYLSNYINNRLFTYKCKRMNSYFIKILLYYINLIFLKIKNIFCDDCIYTIKKQQSLNSSANDCSYNVFFFLFLNIINRFNLPKEKLSSIFNNYFPGNTHCGMYANILQKIENEHSEHAFSKYGDATKDEDTYLDRKILNNKINIEKNDKRKYTKSNENSTYHNNYNKEMFLKLVDIFLYPEKRCSYFEILTVCYQFLINMKDPKNKIHRKRYKGKMYHLLKIIIESKAKIKKTFLCKSMEKENNNFENSGFDNRSINEIDNTNDNAIFHLQTALIYLSLALYNTYKKPFTHEMRKVAQFFLDFVFFFIENIKNSLIILQIIESYSKDYTYTENSKNNNDDDVKKTKQNNINTFDNDYFNSDTKMIIFMVKFYFRKLLSLLYLYTDELISYTIKHNIDHEISAKEYFRKTHPFYLSIDYICNYNDSINSKELSECCIYWDYAIITMSHDKCDLYIARYLKSFLLLLSHIVKKSAECENANEENILLDHKYTNINNFPTTMNDEYNANILNTKDSIYYFNNAIDNLFNTYNNIEFFENNIWNDKNIIYEDRDTIVSLVGTAHWYLRQSKRERELREKNKITQASTNPDKMTSILCAKVNVENENFHKNGNDDAEKTGIKTKQNKIKNNNISDDTYMGKNKYKNNINIFFNFDQYYSISNEYNSDSCSNDKYKRNFPNKTNIDQSSCDMKNKVIKANQKITNKLFQFYYTFSEASKCINIKKNEYVHVDKIHLNIEKYTFDEKWNYIKKLEKLLKQYQHMIKILCEILYVTKNINKDIINLKMFIDLWWNNRYTLEQHLKLLNLDISNTLGFSIHKLMSTPLISINIKRNIALQSSCNFNSDINTSQLTETNEGSNFKLHNDESYNNISLVNNQKYYLKTNFDIFVILYYYAHILNIISWINKWNSFFLPFKYWDNVNIINVIINLTIFSILMKSSNVHISKVKQKYISGNSRIKKSKNSSNIKGEDSNGDEKFSKEKNMRNTMLDSKIKTDEENSDDNNNITIDVDTAQIEKKVITSYLPLTNKDIESVLSNDPRKQRRKTSNDTTNHEYHNKTKGKEHILMQNLKNYLPPGEYDPIKSDFIQNMIEQSDMFKKYNDFKQFSNTSEDEKNDKTHTDLPHFNKDAKKGRRKTTNINNTNDDEIKKQFLNIYSIIDGEQKKLQKMSSKIYEQLKKNGNSKFGMVTNKKESDKLLKTLKRMTVCANINLNCNDSDKEDDLGDVKDNTFYLNYLDLQKKCEKGLIHCSFLKLRMYLYNILNVVFETNNTDPNDIFNIFNKITHSFIVDVIKCDIHKDKNDSDNFIYSKTVDQKIIRKNPLIIYLHNNLNRIPFENLQPLKDSYIVRGVQKNVTSYLYDRLLRQINESEFEKREKNNYSISHLNISTEGYANCGTDKNEESDEKVESSASSSKNKYDNNQFGKGCTTRKCPKKRETVNTCQNEQAGKSIHKASKYLSYLNGTSKEANNIDYKYDKLKDNLKNEEHIFNEQFMKKTRHFVFNYDTPSKQYGKTNAGKNFSEYFDDIKMPYANKDYINSEHEQTKSDDKHIKITKTIQDSKNKYNFIVTNYEKEEGQQNGNKHISYFNSKNDVTKNEKGTIEKKKNEKGKRSRKSISIEYSFLNPFNDKNNPNALQMLKKKNEIPTPAHNELSSNSLILNDRQKLSRNSLKYIDDTNNITKKGDRYKTKSRSQSILRSESSSSNSSIELIQNENELQKIFRNVRKSMNFHNVMSSFKQKNDEYNFLIPQKKRKSVSESEAYYDKDNFFGKLLNKSTNKTKRNKRRSYSSEREIVPKVEKTPYIKYVPYYIKSDRFIDPKRSNIFYVIDPNGDLKRAQNATYPFIYFRNQKKYKHKNWNGYSGTFPSEKIILKNLCTNDLYIYCGHQGGEQYISKNDIQSSIQINDKEHIEEENRGPRKSQKSEIPQISKDSENNENTLTRYEKEKMYIEQKMNNLMADSTDKKRRRNSCKVNLKPSSTKTGTMKRKTVANFNEIYDITDLKKISTQNMQDSGLNKSGEIDIEDENDDKNIIQRTQNGIKCCVFLIGCSSGLVSSHGCDLDAWGTPYDYVIGGCIFIFGNLWNITDGEVDGFTQNFFWKWTQPNSSSLFYSNYDYNKLKMTNTREISFNTFTRMLKKLIKAKDEQIIDQEYKDNSSIIVDDNFITMDLDIYNYIKENDFFYKYFQKFYSHPIILNQNLLSINQNKKYTWLSITEALVEAKQYCRLPNTTGSAVVIYGIPL</sequence>
<dbReference type="Proteomes" id="UP000195489">
    <property type="component" value="Chromosome 14"/>
</dbReference>
<evidence type="ECO:0000256" key="1">
    <source>
        <dbReference type="ARBA" id="ARBA00000451"/>
    </source>
</evidence>
<evidence type="ECO:0000256" key="6">
    <source>
        <dbReference type="SAM" id="Phobius"/>
    </source>
</evidence>
<dbReference type="GO" id="GO:0004197">
    <property type="term" value="F:cysteine-type endopeptidase activity"/>
    <property type="evidence" value="ECO:0007669"/>
    <property type="project" value="InterPro"/>
</dbReference>
<keyword evidence="6" id="KW-0472">Membrane</keyword>
<feature type="compositionally biased region" description="Basic and acidic residues" evidence="5">
    <location>
        <begin position="1085"/>
        <end position="1094"/>
    </location>
</feature>
<dbReference type="PANTHER" id="PTHR12792:SF0">
    <property type="entry name" value="SEPARIN"/>
    <property type="match status" value="1"/>
</dbReference>
<dbReference type="GO" id="GO:0005737">
    <property type="term" value="C:cytoplasm"/>
    <property type="evidence" value="ECO:0007669"/>
    <property type="project" value="TreeGrafter"/>
</dbReference>
<comment type="catalytic activity">
    <reaction evidence="1">
        <text>All bonds known to be hydrolyzed by this endopeptidase have arginine in P1 and an acidic residue in P4. P6 is often occupied by an acidic residue or by a hydroxy-amino-acid residue, the phosphorylation of which enhances cleavage.</text>
        <dbReference type="EC" id="3.4.22.49"/>
    </reaction>
</comment>
<feature type="domain" description="Peptidase C50" evidence="7">
    <location>
        <begin position="5071"/>
        <end position="5168"/>
    </location>
</feature>
<evidence type="ECO:0000256" key="5">
    <source>
        <dbReference type="SAM" id="MobiDB-lite"/>
    </source>
</evidence>
<reference evidence="8 9" key="1">
    <citation type="submission" date="2016-08" db="EMBL/GenBank/DDBJ databases">
        <authorList>
            <consortium name="Pathogen Informatics"/>
        </authorList>
    </citation>
    <scope>NUCLEOTIDE SEQUENCE [LARGE SCALE GENOMIC DNA]</scope>
    <source>
        <strain evidence="8 9">CB</strain>
    </source>
</reference>
<protein>
    <recommendedName>
        <fullName evidence="2">separase</fullName>
        <ecNumber evidence="2">3.4.22.49</ecNumber>
    </recommendedName>
</protein>
<feature type="region of interest" description="Disordered" evidence="5">
    <location>
        <begin position="888"/>
        <end position="908"/>
    </location>
</feature>
<organism evidence="8 9">
    <name type="scientific">Plasmodium chabaudi chabaudi</name>
    <dbReference type="NCBI Taxonomy" id="31271"/>
    <lineage>
        <taxon>Eukaryota</taxon>
        <taxon>Sar</taxon>
        <taxon>Alveolata</taxon>
        <taxon>Apicomplexa</taxon>
        <taxon>Aconoidasida</taxon>
        <taxon>Haemosporida</taxon>
        <taxon>Plasmodiidae</taxon>
        <taxon>Plasmodium</taxon>
        <taxon>Plasmodium (Vinckeia)</taxon>
    </lineage>
</organism>
<feature type="region of interest" description="Disordered" evidence="5">
    <location>
        <begin position="5206"/>
        <end position="5231"/>
    </location>
</feature>
<keyword evidence="6" id="KW-1133">Transmembrane helix</keyword>
<feature type="compositionally biased region" description="Basic and acidic residues" evidence="5">
    <location>
        <begin position="4364"/>
        <end position="4382"/>
    </location>
</feature>
<dbReference type="Pfam" id="PF03568">
    <property type="entry name" value="Separin_C"/>
    <property type="match status" value="2"/>
</dbReference>
<feature type="region of interest" description="Disordered" evidence="5">
    <location>
        <begin position="1085"/>
        <end position="1104"/>
    </location>
</feature>
<feature type="transmembrane region" description="Helical" evidence="6">
    <location>
        <begin position="2358"/>
        <end position="2379"/>
    </location>
</feature>
<dbReference type="PANTHER" id="PTHR12792">
    <property type="entry name" value="EXTRA SPINDLE POLES 1-RELATED"/>
    <property type="match status" value="1"/>
</dbReference>
<keyword evidence="3" id="KW-0378">Hydrolase</keyword>
<evidence type="ECO:0000313" key="9">
    <source>
        <dbReference type="Proteomes" id="UP000195489"/>
    </source>
</evidence>
<accession>A0A1D3S3J9</accession>
<dbReference type="EMBL" id="LT608166">
    <property type="protein sequence ID" value="SCN63051.1"/>
    <property type="molecule type" value="Genomic_DNA"/>
</dbReference>
<keyword evidence="6" id="KW-0812">Transmembrane</keyword>
<feature type="transmembrane region" description="Helical" evidence="6">
    <location>
        <begin position="2174"/>
        <end position="2191"/>
    </location>
</feature>
<feature type="compositionally biased region" description="Basic and acidic residues" evidence="5">
    <location>
        <begin position="4846"/>
        <end position="4856"/>
    </location>
</feature>
<dbReference type="PROSITE" id="PS51700">
    <property type="entry name" value="SEPARIN"/>
    <property type="match status" value="1"/>
</dbReference>
<feature type="region of interest" description="Disordered" evidence="5">
    <location>
        <begin position="3061"/>
        <end position="3089"/>
    </location>
</feature>
<feature type="region of interest" description="Disordered" evidence="5">
    <location>
        <begin position="5159"/>
        <end position="5191"/>
    </location>
</feature>
<dbReference type="GO" id="GO:0072686">
    <property type="term" value="C:mitotic spindle"/>
    <property type="evidence" value="ECO:0007669"/>
    <property type="project" value="TreeGrafter"/>
</dbReference>
<evidence type="ECO:0000259" key="7">
    <source>
        <dbReference type="PROSITE" id="PS51700"/>
    </source>
</evidence>
<feature type="region of interest" description="Disordered" evidence="5">
    <location>
        <begin position="4846"/>
        <end position="4865"/>
    </location>
</feature>
<feature type="compositionally biased region" description="Low complexity" evidence="5">
    <location>
        <begin position="4942"/>
        <end position="4957"/>
    </location>
</feature>
<feature type="compositionally biased region" description="Basic and acidic residues" evidence="5">
    <location>
        <begin position="3061"/>
        <end position="3082"/>
    </location>
</feature>
<dbReference type="GO" id="GO:0006508">
    <property type="term" value="P:proteolysis"/>
    <property type="evidence" value="ECO:0007669"/>
    <property type="project" value="InterPro"/>
</dbReference>
<proteinExistence type="predicted"/>
<dbReference type="InterPro" id="IPR030397">
    <property type="entry name" value="SEPARIN_core_dom"/>
</dbReference>
<evidence type="ECO:0000256" key="4">
    <source>
        <dbReference type="ARBA" id="ARBA00022829"/>
    </source>
</evidence>
<feature type="region of interest" description="Disordered" evidence="5">
    <location>
        <begin position="4931"/>
        <end position="4957"/>
    </location>
</feature>
<feature type="compositionally biased region" description="Polar residues" evidence="5">
    <location>
        <begin position="1095"/>
        <end position="1104"/>
    </location>
</feature>
<dbReference type="GO" id="GO:0005634">
    <property type="term" value="C:nucleus"/>
    <property type="evidence" value="ECO:0007669"/>
    <property type="project" value="InterPro"/>
</dbReference>